<evidence type="ECO:0000256" key="2">
    <source>
        <dbReference type="ARBA" id="ARBA00006824"/>
    </source>
</evidence>
<dbReference type="PANTHER" id="PTHR11266">
    <property type="entry name" value="PEROXISOMAL MEMBRANE PROTEIN 2, PXMP2 MPV17"/>
    <property type="match status" value="1"/>
</dbReference>
<evidence type="ECO:0000256" key="5">
    <source>
        <dbReference type="ARBA" id="ARBA00023136"/>
    </source>
</evidence>
<dbReference type="PANTHER" id="PTHR11266:SF80">
    <property type="entry name" value="PEROXISOMAL MEMBRANE PROTEIN 2"/>
    <property type="match status" value="1"/>
</dbReference>
<evidence type="ECO:0000313" key="9">
    <source>
        <dbReference type="EMBL" id="KAG7359389.1"/>
    </source>
</evidence>
<organism evidence="9 10">
    <name type="scientific">Nitzschia inconspicua</name>
    <dbReference type="NCBI Taxonomy" id="303405"/>
    <lineage>
        <taxon>Eukaryota</taxon>
        <taxon>Sar</taxon>
        <taxon>Stramenopiles</taxon>
        <taxon>Ochrophyta</taxon>
        <taxon>Bacillariophyta</taxon>
        <taxon>Bacillariophyceae</taxon>
        <taxon>Bacillariophycidae</taxon>
        <taxon>Bacillariales</taxon>
        <taxon>Bacillariaceae</taxon>
        <taxon>Nitzschia</taxon>
    </lineage>
</organism>
<dbReference type="EMBL" id="JAGRRH010000013">
    <property type="protein sequence ID" value="KAG7359389.1"/>
    <property type="molecule type" value="Genomic_DNA"/>
</dbReference>
<dbReference type="OrthoDB" id="430207at2759"/>
<gene>
    <name evidence="8" type="ORF">IV203_002544</name>
    <name evidence="9" type="ORF">IV203_034487</name>
</gene>
<dbReference type="EMBL" id="JAGRRH010000033">
    <property type="protein sequence ID" value="KAG7339491.1"/>
    <property type="molecule type" value="Genomic_DNA"/>
</dbReference>
<comment type="subcellular location">
    <subcellularLocation>
        <location evidence="1">Membrane</location>
        <topology evidence="1">Multi-pass membrane protein</topology>
    </subcellularLocation>
</comment>
<keyword evidence="3 6" id="KW-0812">Transmembrane</keyword>
<protein>
    <submittedName>
        <fullName evidence="9">Mpv17 / PMP22 family protein</fullName>
    </submittedName>
</protein>
<proteinExistence type="inferred from homology"/>
<keyword evidence="7" id="KW-0732">Signal</keyword>
<evidence type="ECO:0000256" key="3">
    <source>
        <dbReference type="ARBA" id="ARBA00022692"/>
    </source>
</evidence>
<comment type="similarity">
    <text evidence="2 6">Belongs to the peroxisomal membrane protein PXMP2/4 family.</text>
</comment>
<comment type="caution">
    <text evidence="9">The sequence shown here is derived from an EMBL/GenBank/DDBJ whole genome shotgun (WGS) entry which is preliminary data.</text>
</comment>
<keyword evidence="5 6" id="KW-0472">Membrane</keyword>
<dbReference type="GO" id="GO:0005737">
    <property type="term" value="C:cytoplasm"/>
    <property type="evidence" value="ECO:0007669"/>
    <property type="project" value="TreeGrafter"/>
</dbReference>
<feature type="chain" id="PRO_5039844418" evidence="7">
    <location>
        <begin position="21"/>
        <end position="241"/>
    </location>
</feature>
<reference evidence="9" key="2">
    <citation type="submission" date="2021-04" db="EMBL/GenBank/DDBJ databases">
        <authorList>
            <person name="Podell S."/>
        </authorList>
    </citation>
    <scope>NUCLEOTIDE SEQUENCE</scope>
    <source>
        <strain evidence="9">Hildebrandi</strain>
    </source>
</reference>
<evidence type="ECO:0000256" key="6">
    <source>
        <dbReference type="RuleBase" id="RU363053"/>
    </source>
</evidence>
<dbReference type="Proteomes" id="UP000693970">
    <property type="component" value="Unassembled WGS sequence"/>
</dbReference>
<evidence type="ECO:0000313" key="8">
    <source>
        <dbReference type="EMBL" id="KAG7339491.1"/>
    </source>
</evidence>
<feature type="transmembrane region" description="Helical" evidence="6">
    <location>
        <begin position="157"/>
        <end position="174"/>
    </location>
</feature>
<sequence>MNRLLISSLLLSFGPWFSQGFVPSTSIQRRHEGSFSIPLMTKRSSSLKAVAPEALQEAWTSYNNALESNPLLVKSLTAGVILGAADLAGQVIQDVTSQKETVRRDIDVGRTARFALFGLVLQAPWNHFYYQILDGAIPPTPEPWTATTAVKTVIDQFVQAPVFTILIFAFLGFLEGKNTQAIQKQLQEDYKDTMIANWKLWVPATVVNLAFVPPILRVLYLNVVFFFWSIFLSLKLNKEEE</sequence>
<name>A0A9K3LBS9_9STRA</name>
<feature type="signal peptide" evidence="7">
    <location>
        <begin position="1"/>
        <end position="20"/>
    </location>
</feature>
<keyword evidence="4 6" id="KW-1133">Transmembrane helix</keyword>
<evidence type="ECO:0000313" key="10">
    <source>
        <dbReference type="Proteomes" id="UP000693970"/>
    </source>
</evidence>
<dbReference type="AlphaFoldDB" id="A0A9K3LBS9"/>
<evidence type="ECO:0000256" key="4">
    <source>
        <dbReference type="ARBA" id="ARBA00022989"/>
    </source>
</evidence>
<accession>A0A9K3LBS9</accession>
<dbReference type="GO" id="GO:0016020">
    <property type="term" value="C:membrane"/>
    <property type="evidence" value="ECO:0007669"/>
    <property type="project" value="UniProtKB-SubCell"/>
</dbReference>
<dbReference type="InterPro" id="IPR007248">
    <property type="entry name" value="Mpv17_PMP22"/>
</dbReference>
<evidence type="ECO:0000256" key="7">
    <source>
        <dbReference type="SAM" id="SignalP"/>
    </source>
</evidence>
<dbReference type="Pfam" id="PF04117">
    <property type="entry name" value="Mpv17_PMP22"/>
    <property type="match status" value="1"/>
</dbReference>
<comment type="caution">
    <text evidence="6">Lacks conserved residue(s) required for the propagation of feature annotation.</text>
</comment>
<reference evidence="9" key="1">
    <citation type="journal article" date="2021" name="Sci. Rep.">
        <title>Diploid genomic architecture of Nitzschia inconspicua, an elite biomass production diatom.</title>
        <authorList>
            <person name="Oliver A."/>
            <person name="Podell S."/>
            <person name="Pinowska A."/>
            <person name="Traller J.C."/>
            <person name="Smith S.R."/>
            <person name="McClure R."/>
            <person name="Beliaev A."/>
            <person name="Bohutskyi P."/>
            <person name="Hill E.A."/>
            <person name="Rabines A."/>
            <person name="Zheng H."/>
            <person name="Allen L.Z."/>
            <person name="Kuo A."/>
            <person name="Grigoriev I.V."/>
            <person name="Allen A.E."/>
            <person name="Hazlebeck D."/>
            <person name="Allen E.E."/>
        </authorList>
    </citation>
    <scope>NUCLEOTIDE SEQUENCE</scope>
    <source>
        <strain evidence="9">Hildebrandi</strain>
    </source>
</reference>
<evidence type="ECO:0000256" key="1">
    <source>
        <dbReference type="ARBA" id="ARBA00004141"/>
    </source>
</evidence>
<keyword evidence="10" id="KW-1185">Reference proteome</keyword>